<gene>
    <name evidence="6" type="ORF">C5O19_18195</name>
</gene>
<dbReference type="InterPro" id="IPR012910">
    <property type="entry name" value="Plug_dom"/>
</dbReference>
<dbReference type="Pfam" id="PF07715">
    <property type="entry name" value="Plug"/>
    <property type="match status" value="1"/>
</dbReference>
<dbReference type="InterPro" id="IPR011662">
    <property type="entry name" value="Secretin/TonB_short_N"/>
</dbReference>
<dbReference type="SMART" id="SM00965">
    <property type="entry name" value="STN"/>
    <property type="match status" value="1"/>
</dbReference>
<comment type="subcellular location">
    <subcellularLocation>
        <location evidence="4">Cell outer membrane</location>
        <topology evidence="4">Multi-pass membrane protein</topology>
    </subcellularLocation>
</comment>
<dbReference type="SUPFAM" id="SSF56935">
    <property type="entry name" value="Porins"/>
    <property type="match status" value="1"/>
</dbReference>
<reference evidence="7" key="1">
    <citation type="submission" date="2018-02" db="EMBL/GenBank/DDBJ databases">
        <title>Genome sequencing of Solimonas sp. HR-BB.</title>
        <authorList>
            <person name="Lee Y."/>
            <person name="Jeon C.O."/>
        </authorList>
    </citation>
    <scope>NUCLEOTIDE SEQUENCE [LARGE SCALE GENOMIC DNA]</scope>
    <source>
        <strain evidence="7">HR-U</strain>
    </source>
</reference>
<dbReference type="NCBIfam" id="TIGR04057">
    <property type="entry name" value="SusC_RagA_signa"/>
    <property type="match status" value="1"/>
</dbReference>
<evidence type="ECO:0000313" key="6">
    <source>
        <dbReference type="EMBL" id="PQA56276.1"/>
    </source>
</evidence>
<keyword evidence="7" id="KW-1185">Reference proteome</keyword>
<protein>
    <recommendedName>
        <fullName evidence="5">Secretin/TonB short N-terminal domain-containing protein</fullName>
    </recommendedName>
</protein>
<dbReference type="PROSITE" id="PS52016">
    <property type="entry name" value="TONB_DEPENDENT_REC_3"/>
    <property type="match status" value="1"/>
</dbReference>
<organism evidence="6 7">
    <name type="scientific">Siphonobacter curvatus</name>
    <dbReference type="NCBI Taxonomy" id="2094562"/>
    <lineage>
        <taxon>Bacteria</taxon>
        <taxon>Pseudomonadati</taxon>
        <taxon>Bacteroidota</taxon>
        <taxon>Cytophagia</taxon>
        <taxon>Cytophagales</taxon>
        <taxon>Cytophagaceae</taxon>
        <taxon>Siphonobacter</taxon>
    </lineage>
</organism>
<sequence length="1139" mass="126780">MKQNLLISPFVGKIMRIARMQLFFLLLVSIGKAEVTHAQPEIEKIISVNWSNVTLKQAIQSLEKRASLHFVYSQNVIALDQKVNLVSKREKVKNILDRLLIPLQIKYEVIHGNIVLSRVLSSTVTTPASVLAMSVQERGAPLPSVAFQPIPDRIVRGQITSETGEALPGVNVMVKGTTVGVNTNNDGNYQLSVPEGSSAILVITSIGYLKQEIPLGSQTLVNVQLKPDEKALQEVVVVGYGEQKKVSFTGSESIITTRELKQSPTALLSNALGGRMAGLVTVQRSGEPGYDGANIWIRGLGTFGSNQSPLVLVDGVERDFNNIDPHEVESFTILKDASATAVFGVRGANGVVLVNTRKGTGGKPKVSFTVEKGFLSPTRLPEYVDGYTYATLYNEANRNADLPLPFTDEVLQKIKDQSDPLRYPNVDWMKLMKRSAGQEHVNLNISGGNTTVRYFVSTSYFHDKGFFIEDPRNAYSTNLGRRRFNLRTNVDINLSKDLELSIGITGITENRNFPGTGTQEIFNLMNKATPILYPMVYPNGRIPGTVASAQQNPYGRLTQTGYATEFRGTTQGTFGLKYNLGRLTKGLSAMGRFAFDSYSSNNIGRKKNFETWLVSAENDPTTGEPIYNLTAEGDKFLGYSIDTWGESRSYLEASLNYNRSFGRHDVGGMLLYNQGGRQATAGSAIGSLPYRRMGLVGRATYGWKERYFAEINFGYNGSENFPRGKRFGLFPAFSGGWVVSDEPFFKNNVPFISLLKLKGSYGIVGNDQINDQRFMYLTTLKTTDGYLFGTEFNNGIGGIMEDAIGNANITWETSRKSNIGMELRAMKDRISLMLDFFREHRTNILTQRGTVPDLLGIQSLPYANIGIVNNKGIDATLTYRTSIGPVRMDLKGTYTFARNRIIHNDEPTRRYDYLRRTGQRIGQPFGLEAIGIFSSQEEINNSPKQVFNSTVVPGDVKYRDTNNDGTIDIYDEKPIGYSNIPEMVYGFGGTFTYQGFDLSLLFQGVGNVSVFRNYEGYIPFAQGQFGNVLRVALDRWTTENPNPNASFPRLYPGNNDNNYRNSTFWQINGNYLRLKNAQLGYTIPKLWAQRIKADNIRLYVNGLNLLLWDRIKLYDPESGDGAGKYPPSRVINMGLNVNF</sequence>
<dbReference type="NCBIfam" id="TIGR04056">
    <property type="entry name" value="OMP_RagA_SusC"/>
    <property type="match status" value="1"/>
</dbReference>
<keyword evidence="1 4" id="KW-0813">Transport</keyword>
<dbReference type="InterPro" id="IPR008969">
    <property type="entry name" value="CarboxyPept-like_regulatory"/>
</dbReference>
<dbReference type="GO" id="GO:0009279">
    <property type="term" value="C:cell outer membrane"/>
    <property type="evidence" value="ECO:0007669"/>
    <property type="project" value="UniProtKB-SubCell"/>
</dbReference>
<feature type="domain" description="Secretin/TonB short N-terminal" evidence="5">
    <location>
        <begin position="68"/>
        <end position="119"/>
    </location>
</feature>
<dbReference type="FunFam" id="2.170.130.10:FF:000003">
    <property type="entry name" value="SusC/RagA family TonB-linked outer membrane protein"/>
    <property type="match status" value="1"/>
</dbReference>
<proteinExistence type="inferred from homology"/>
<dbReference type="Gene3D" id="2.170.130.10">
    <property type="entry name" value="TonB-dependent receptor, plug domain"/>
    <property type="match status" value="1"/>
</dbReference>
<keyword evidence="4" id="KW-0812">Transmembrane</keyword>
<dbReference type="InterPro" id="IPR037066">
    <property type="entry name" value="Plug_dom_sf"/>
</dbReference>
<comment type="similarity">
    <text evidence="4">Belongs to the TonB-dependent receptor family.</text>
</comment>
<dbReference type="InterPro" id="IPR023997">
    <property type="entry name" value="TonB-dep_OMP_SusC/RagA_CS"/>
</dbReference>
<dbReference type="Pfam" id="PF13715">
    <property type="entry name" value="CarbopepD_reg_2"/>
    <property type="match status" value="1"/>
</dbReference>
<comment type="caution">
    <text evidence="6">The sequence shown here is derived from an EMBL/GenBank/DDBJ whole genome shotgun (WGS) entry which is preliminary data.</text>
</comment>
<dbReference type="InterPro" id="IPR039426">
    <property type="entry name" value="TonB-dep_rcpt-like"/>
</dbReference>
<evidence type="ECO:0000256" key="1">
    <source>
        <dbReference type="ARBA" id="ARBA00022448"/>
    </source>
</evidence>
<keyword evidence="2 4" id="KW-0472">Membrane</keyword>
<keyword evidence="3 4" id="KW-0998">Cell outer membrane</keyword>
<keyword evidence="4" id="KW-1134">Transmembrane beta strand</keyword>
<accession>A0A2S7IJ22</accession>
<evidence type="ECO:0000256" key="3">
    <source>
        <dbReference type="ARBA" id="ARBA00023237"/>
    </source>
</evidence>
<name>A0A2S7IJ22_9BACT</name>
<evidence type="ECO:0000259" key="5">
    <source>
        <dbReference type="SMART" id="SM00965"/>
    </source>
</evidence>
<evidence type="ECO:0000256" key="2">
    <source>
        <dbReference type="ARBA" id="ARBA00023136"/>
    </source>
</evidence>
<dbReference type="SUPFAM" id="SSF49464">
    <property type="entry name" value="Carboxypeptidase regulatory domain-like"/>
    <property type="match status" value="1"/>
</dbReference>
<dbReference type="AlphaFoldDB" id="A0A2S7IJ22"/>
<dbReference type="InterPro" id="IPR023996">
    <property type="entry name" value="TonB-dep_OMP_SusC/RagA"/>
</dbReference>
<dbReference type="Gene3D" id="2.60.40.1120">
    <property type="entry name" value="Carboxypeptidase-like, regulatory domain"/>
    <property type="match status" value="1"/>
</dbReference>
<evidence type="ECO:0000256" key="4">
    <source>
        <dbReference type="PROSITE-ProRule" id="PRU01360"/>
    </source>
</evidence>
<dbReference type="Proteomes" id="UP000239590">
    <property type="component" value="Unassembled WGS sequence"/>
</dbReference>
<evidence type="ECO:0000313" key="7">
    <source>
        <dbReference type="Proteomes" id="UP000239590"/>
    </source>
</evidence>
<dbReference type="EMBL" id="PTRA01000003">
    <property type="protein sequence ID" value="PQA56276.1"/>
    <property type="molecule type" value="Genomic_DNA"/>
</dbReference>
<dbReference type="OrthoDB" id="9768177at2"/>